<reference evidence="1" key="1">
    <citation type="submission" date="2022-10" db="EMBL/GenBank/DDBJ databases">
        <title>Culturing micro-colonial fungi from biological soil crusts in the Mojave desert and describing Neophaeococcomyces mojavensis, and introducing the new genera and species Taxawa tesnikishii.</title>
        <authorList>
            <person name="Kurbessoian T."/>
            <person name="Stajich J.E."/>
        </authorList>
    </citation>
    <scope>NUCLEOTIDE SEQUENCE</scope>
    <source>
        <strain evidence="1">JES_115</strain>
    </source>
</reference>
<dbReference type="Proteomes" id="UP001172680">
    <property type="component" value="Unassembled WGS sequence"/>
</dbReference>
<accession>A0ACC2Z1N4</accession>
<dbReference type="EMBL" id="JAPDRP010000016">
    <property type="protein sequence ID" value="KAJ9641142.1"/>
    <property type="molecule type" value="Genomic_DNA"/>
</dbReference>
<evidence type="ECO:0000313" key="1">
    <source>
        <dbReference type="EMBL" id="KAJ9641142.1"/>
    </source>
</evidence>
<protein>
    <submittedName>
        <fullName evidence="1">Uncharacterized protein</fullName>
    </submittedName>
</protein>
<organism evidence="1 2">
    <name type="scientific">Coniosporium tulheliwenetii</name>
    <dbReference type="NCBI Taxonomy" id="3383036"/>
    <lineage>
        <taxon>Eukaryota</taxon>
        <taxon>Fungi</taxon>
        <taxon>Dikarya</taxon>
        <taxon>Ascomycota</taxon>
        <taxon>Pezizomycotina</taxon>
        <taxon>Dothideomycetes</taxon>
        <taxon>Dothideomycetes incertae sedis</taxon>
        <taxon>Coniosporium</taxon>
    </lineage>
</organism>
<gene>
    <name evidence="1" type="ORF">H2199_005810</name>
</gene>
<name>A0ACC2Z1N4_9PEZI</name>
<keyword evidence="2" id="KW-1185">Reference proteome</keyword>
<proteinExistence type="predicted"/>
<comment type="caution">
    <text evidence="1">The sequence shown here is derived from an EMBL/GenBank/DDBJ whole genome shotgun (WGS) entry which is preliminary data.</text>
</comment>
<sequence length="333" mass="37839">MICQEDLTPPRDVVNPEYNPSRTKVNWTIQEVPQGDGTQGQIAEVKHFRVLHLHGNDSHARFLTSAKPGHYAITIALDIQSSPALSDTDQQKLHNDGIGWLRVALGTLHDKKAFFTGRYREDTFDSISMTEESLPHKLLKDYWWDVIRIPIGQSVMQIQSDVVLSVEGSYAFGTDLGLIMQWSGVATFQNSHDAVTRLAVIHIRLDDLLEYDEPLVRAPPPTTSPTKPQTLSQSPPETTDADEEDSDGDDLSVEDWIQALSQIQQEVQDAQQRDTLEAILMQRLQQEEQERQEAVISALYLKAALQHHAREQEEKRKQEQALRLLQLLGLYYR</sequence>
<evidence type="ECO:0000313" key="2">
    <source>
        <dbReference type="Proteomes" id="UP001172680"/>
    </source>
</evidence>